<evidence type="ECO:0000256" key="6">
    <source>
        <dbReference type="ARBA" id="ARBA00023316"/>
    </source>
</evidence>
<proteinExistence type="inferred from homology"/>
<sequence>MSLKRMLCLAAVACLTLAAPVFADEIQKPDIEAHAAYVMDADTGDELYSKNADDLAYPGSTTKIMTAILGIELGKEQAMMDKPLHITDDIYDIDSDASVLGIKPGDQITLSNGLTGMMLVSGCDAAVAVAETVTPTEADFVAKMNEKAAALGATHTHFANPHGLPDSNHYSTARDMAVIAAYGMKLPEFQSMVSRSEFDMPYMDGGFKHCVSTNEFLTSGFEGANGIKTGTTNAGGPCLVVSATRDGRTVIASIMNSSDRYGDAQKLMTYAFSALKPTENVYIVRHAPAGQTLSDIQEKQQQAAELASQQTTEQTSDASQTENTPSQAVDKDYVPFTPAA</sequence>
<dbReference type="Gene3D" id="3.40.710.10">
    <property type="entry name" value="DD-peptidase/beta-lactamase superfamily"/>
    <property type="match status" value="1"/>
</dbReference>
<dbReference type="SUPFAM" id="SSF56601">
    <property type="entry name" value="beta-lactamase/transpeptidase-like"/>
    <property type="match status" value="1"/>
</dbReference>
<feature type="domain" description="Peptidase S11 D-alanyl-D-alanine carboxypeptidase A N-terminal" evidence="10">
    <location>
        <begin position="26"/>
        <end position="257"/>
    </location>
</feature>
<comment type="similarity">
    <text evidence="1 7">Belongs to the peptidase S11 family.</text>
</comment>
<dbReference type="RefSeq" id="WP_062411804.1">
    <property type="nucleotide sequence ID" value="NZ_JAJCIO010000002.1"/>
</dbReference>
<dbReference type="PANTHER" id="PTHR21581:SF33">
    <property type="entry name" value="D-ALANYL-D-ALANINE CARBOXYPEPTIDASE DACB"/>
    <property type="match status" value="1"/>
</dbReference>
<reference evidence="11 12" key="1">
    <citation type="submission" date="2022-06" db="EMBL/GenBank/DDBJ databases">
        <title>Isolation of gut microbiota from human fecal samples.</title>
        <authorList>
            <person name="Pamer E.G."/>
            <person name="Barat B."/>
            <person name="Waligurski E."/>
            <person name="Medina S."/>
            <person name="Paddock L."/>
            <person name="Mostad J."/>
        </authorList>
    </citation>
    <scope>NUCLEOTIDE SEQUENCE [LARGE SCALE GENOMIC DNA]</scope>
    <source>
        <strain evidence="11 12">DFI.1.1</strain>
    </source>
</reference>
<keyword evidence="12" id="KW-1185">Reference proteome</keyword>
<keyword evidence="3" id="KW-0378">Hydrolase</keyword>
<evidence type="ECO:0000313" key="11">
    <source>
        <dbReference type="EMBL" id="MCQ5341839.1"/>
    </source>
</evidence>
<dbReference type="GO" id="GO:0004180">
    <property type="term" value="F:carboxypeptidase activity"/>
    <property type="evidence" value="ECO:0007669"/>
    <property type="project" value="UniProtKB-KW"/>
</dbReference>
<dbReference type="InterPro" id="IPR012338">
    <property type="entry name" value="Beta-lactam/transpept-like"/>
</dbReference>
<dbReference type="InterPro" id="IPR001967">
    <property type="entry name" value="Peptidase_S11_N"/>
</dbReference>
<dbReference type="Pfam" id="PF00768">
    <property type="entry name" value="Peptidase_S11"/>
    <property type="match status" value="1"/>
</dbReference>
<feature type="region of interest" description="Disordered" evidence="8">
    <location>
        <begin position="298"/>
        <end position="340"/>
    </location>
</feature>
<evidence type="ECO:0000256" key="5">
    <source>
        <dbReference type="ARBA" id="ARBA00022984"/>
    </source>
</evidence>
<evidence type="ECO:0000256" key="3">
    <source>
        <dbReference type="ARBA" id="ARBA00022801"/>
    </source>
</evidence>
<name>A0ABT1SPU1_9FIRM</name>
<comment type="caution">
    <text evidence="11">The sequence shown here is derived from an EMBL/GenBank/DDBJ whole genome shotgun (WGS) entry which is preliminary data.</text>
</comment>
<dbReference type="PANTHER" id="PTHR21581">
    <property type="entry name" value="D-ALANYL-D-ALANINE CARBOXYPEPTIDASE"/>
    <property type="match status" value="1"/>
</dbReference>
<protein>
    <submittedName>
        <fullName evidence="11">D-alanyl-D-alanine carboxypeptidase</fullName>
    </submittedName>
</protein>
<evidence type="ECO:0000313" key="12">
    <source>
        <dbReference type="Proteomes" id="UP001206692"/>
    </source>
</evidence>
<evidence type="ECO:0000256" key="9">
    <source>
        <dbReference type="SAM" id="SignalP"/>
    </source>
</evidence>
<keyword evidence="11" id="KW-0121">Carboxypeptidase</keyword>
<evidence type="ECO:0000259" key="10">
    <source>
        <dbReference type="Pfam" id="PF00768"/>
    </source>
</evidence>
<feature type="compositionally biased region" description="Polar residues" evidence="8">
    <location>
        <begin position="298"/>
        <end position="327"/>
    </location>
</feature>
<keyword evidence="2 9" id="KW-0732">Signal</keyword>
<feature type="chain" id="PRO_5046860911" evidence="9">
    <location>
        <begin position="24"/>
        <end position="340"/>
    </location>
</feature>
<dbReference type="InterPro" id="IPR018044">
    <property type="entry name" value="Peptidase_S11"/>
</dbReference>
<keyword evidence="6" id="KW-0961">Cell wall biogenesis/degradation</keyword>
<dbReference type="PRINTS" id="PR00725">
    <property type="entry name" value="DADACBPTASE1"/>
</dbReference>
<evidence type="ECO:0000256" key="4">
    <source>
        <dbReference type="ARBA" id="ARBA00022960"/>
    </source>
</evidence>
<dbReference type="EMBL" id="JANGEW010000002">
    <property type="protein sequence ID" value="MCQ5341839.1"/>
    <property type="molecule type" value="Genomic_DNA"/>
</dbReference>
<evidence type="ECO:0000256" key="1">
    <source>
        <dbReference type="ARBA" id="ARBA00007164"/>
    </source>
</evidence>
<gene>
    <name evidence="11" type="ORF">NE675_02140</name>
</gene>
<keyword evidence="11" id="KW-0645">Protease</keyword>
<organism evidence="11 12">
    <name type="scientific">Megasphaera massiliensis</name>
    <dbReference type="NCBI Taxonomy" id="1232428"/>
    <lineage>
        <taxon>Bacteria</taxon>
        <taxon>Bacillati</taxon>
        <taxon>Bacillota</taxon>
        <taxon>Negativicutes</taxon>
        <taxon>Veillonellales</taxon>
        <taxon>Veillonellaceae</taxon>
        <taxon>Megasphaera</taxon>
    </lineage>
</organism>
<keyword evidence="5" id="KW-0573">Peptidoglycan synthesis</keyword>
<evidence type="ECO:0000256" key="2">
    <source>
        <dbReference type="ARBA" id="ARBA00022729"/>
    </source>
</evidence>
<accession>A0ABT1SPU1</accession>
<evidence type="ECO:0000256" key="8">
    <source>
        <dbReference type="SAM" id="MobiDB-lite"/>
    </source>
</evidence>
<keyword evidence="4" id="KW-0133">Cell shape</keyword>
<dbReference type="Proteomes" id="UP001206692">
    <property type="component" value="Unassembled WGS sequence"/>
</dbReference>
<evidence type="ECO:0000256" key="7">
    <source>
        <dbReference type="RuleBase" id="RU004016"/>
    </source>
</evidence>
<feature type="signal peptide" evidence="9">
    <location>
        <begin position="1"/>
        <end position="23"/>
    </location>
</feature>